<gene>
    <name evidence="3" type="ORF">SAMN05661012_01227</name>
</gene>
<sequence>MRFTEMPVTGITEPITITTLNAEIMKTIHAILLLPFLAAFVASCGDNKAAENKIRTEVIPVKLLPLNGQSAGTAAIAVSGQFTTDDETMLSFKTGGIIQSLLVKEGDAIKAGQLLATLNLTEINAQVTQAQLGFEKAQRDYNRVLHLYQDSVATLEQLQNAKTGMSIAEEQYKSAEFNRSHSQIRATSNGYVLRKLASEGQLVQGGTPVFETNGAQSGNWLLRVDLSNKQWAAIQQQDKATVEIESVAGKMFEGVVVRKTEGLNQASGTFRADIRLTGAKPAAIAYGMFGKAVIQPAGGAGTGVAANGTNTKSSITGAGNNGPWAVPYDALMEGDGSTGYVFITNDHKTAKKVTVTIGGMEKDQVIITNGLEQAAALIISGSAYLTDGSPISVK</sequence>
<dbReference type="Pfam" id="PF25973">
    <property type="entry name" value="BSH_CzcB"/>
    <property type="match status" value="1"/>
</dbReference>
<dbReference type="STRING" id="1004.SAMN05661012_01227"/>
<dbReference type="Gene3D" id="1.10.287.470">
    <property type="entry name" value="Helix hairpin bin"/>
    <property type="match status" value="1"/>
</dbReference>
<dbReference type="Gene3D" id="2.40.420.20">
    <property type="match status" value="1"/>
</dbReference>
<evidence type="ECO:0000313" key="3">
    <source>
        <dbReference type="EMBL" id="SFW33404.1"/>
    </source>
</evidence>
<feature type="domain" description="CzcB-like barrel-sandwich hybrid" evidence="2">
    <location>
        <begin position="93"/>
        <end position="211"/>
    </location>
</feature>
<evidence type="ECO:0000313" key="4">
    <source>
        <dbReference type="Proteomes" id="UP000183788"/>
    </source>
</evidence>
<organism evidence="3 4">
    <name type="scientific">Chitinophaga sancti</name>
    <dbReference type="NCBI Taxonomy" id="1004"/>
    <lineage>
        <taxon>Bacteria</taxon>
        <taxon>Pseudomonadati</taxon>
        <taxon>Bacteroidota</taxon>
        <taxon>Chitinophagia</taxon>
        <taxon>Chitinophagales</taxon>
        <taxon>Chitinophagaceae</taxon>
        <taxon>Chitinophaga</taxon>
    </lineage>
</organism>
<accession>A0A1K1NDL2</accession>
<dbReference type="PANTHER" id="PTHR30469">
    <property type="entry name" value="MULTIDRUG RESISTANCE PROTEIN MDTA"/>
    <property type="match status" value="1"/>
</dbReference>
<dbReference type="SUPFAM" id="SSF111369">
    <property type="entry name" value="HlyD-like secretion proteins"/>
    <property type="match status" value="1"/>
</dbReference>
<dbReference type="Proteomes" id="UP000183788">
    <property type="component" value="Unassembled WGS sequence"/>
</dbReference>
<dbReference type="PANTHER" id="PTHR30469:SF15">
    <property type="entry name" value="HLYD FAMILY OF SECRETION PROTEINS"/>
    <property type="match status" value="1"/>
</dbReference>
<proteinExistence type="inferred from homology"/>
<dbReference type="Gene3D" id="2.40.30.170">
    <property type="match status" value="1"/>
</dbReference>
<name>A0A1K1NDL2_9BACT</name>
<protein>
    <submittedName>
        <fullName evidence="3">RND family efflux transporter, MFP subunit</fullName>
    </submittedName>
</protein>
<evidence type="ECO:0000256" key="1">
    <source>
        <dbReference type="ARBA" id="ARBA00009477"/>
    </source>
</evidence>
<dbReference type="AlphaFoldDB" id="A0A1K1NDL2"/>
<dbReference type="InterPro" id="IPR058647">
    <property type="entry name" value="BSH_CzcB-like"/>
</dbReference>
<dbReference type="InterPro" id="IPR006143">
    <property type="entry name" value="RND_pump_MFP"/>
</dbReference>
<dbReference type="NCBIfam" id="TIGR01730">
    <property type="entry name" value="RND_mfp"/>
    <property type="match status" value="1"/>
</dbReference>
<reference evidence="3 4" key="1">
    <citation type="submission" date="2016-11" db="EMBL/GenBank/DDBJ databases">
        <authorList>
            <person name="Jaros S."/>
            <person name="Januszkiewicz K."/>
            <person name="Wedrychowicz H."/>
        </authorList>
    </citation>
    <scope>NUCLEOTIDE SEQUENCE [LARGE SCALE GENOMIC DNA]</scope>
    <source>
        <strain evidence="3 4">DSM 784</strain>
    </source>
</reference>
<evidence type="ECO:0000259" key="2">
    <source>
        <dbReference type="Pfam" id="PF25973"/>
    </source>
</evidence>
<dbReference type="EMBL" id="FPIZ01000003">
    <property type="protein sequence ID" value="SFW33404.1"/>
    <property type="molecule type" value="Genomic_DNA"/>
</dbReference>
<dbReference type="Gene3D" id="2.40.50.100">
    <property type="match status" value="1"/>
</dbReference>
<comment type="similarity">
    <text evidence="1">Belongs to the membrane fusion protein (MFP) (TC 8.A.1) family.</text>
</comment>
<dbReference type="GO" id="GO:1990281">
    <property type="term" value="C:efflux pump complex"/>
    <property type="evidence" value="ECO:0007669"/>
    <property type="project" value="TreeGrafter"/>
</dbReference>
<dbReference type="GO" id="GO:0015562">
    <property type="term" value="F:efflux transmembrane transporter activity"/>
    <property type="evidence" value="ECO:0007669"/>
    <property type="project" value="TreeGrafter"/>
</dbReference>